<comment type="caution">
    <text evidence="2">The sequence shown here is derived from an EMBL/GenBank/DDBJ whole genome shotgun (WGS) entry which is preliminary data.</text>
</comment>
<dbReference type="OrthoDB" id="551302at2759"/>
<dbReference type="AlphaFoldDB" id="A0A1J4MD78"/>
<proteinExistence type="predicted"/>
<keyword evidence="3" id="KW-1185">Reference proteome</keyword>
<evidence type="ECO:0000313" key="2">
    <source>
        <dbReference type="EMBL" id="OII70964.1"/>
    </source>
</evidence>
<sequence length="162" mass="18657">MSEKEEPEISLKSSKNKAKISKCITWDEDTIAMHDIERGTRMEINEPDTPYYYGSSNPSDDEEPYMQPSTRQKSAVDLNELSSRLFEYSNQIDNSPDYFPSSNNNDNANSPTHKSKRDLFKEKRKLHYKEFITAKSQISKDNSSLSDFDSDSESSTNYKPKS</sequence>
<feature type="region of interest" description="Disordered" evidence="1">
    <location>
        <begin position="87"/>
        <end position="162"/>
    </location>
</feature>
<dbReference type="GO" id="GO:0009966">
    <property type="term" value="P:regulation of signal transduction"/>
    <property type="evidence" value="ECO:0007669"/>
    <property type="project" value="InterPro"/>
</dbReference>
<dbReference type="InterPro" id="IPR007062">
    <property type="entry name" value="PPI-2"/>
</dbReference>
<feature type="compositionally biased region" description="Low complexity" evidence="1">
    <location>
        <begin position="101"/>
        <end position="110"/>
    </location>
</feature>
<accession>A0A1J4MD78</accession>
<feature type="region of interest" description="Disordered" evidence="1">
    <location>
        <begin position="37"/>
        <end position="74"/>
    </location>
</feature>
<organism evidence="2 3">
    <name type="scientific">Cryptosporidium ubiquitum</name>
    <dbReference type="NCBI Taxonomy" id="857276"/>
    <lineage>
        <taxon>Eukaryota</taxon>
        <taxon>Sar</taxon>
        <taxon>Alveolata</taxon>
        <taxon>Apicomplexa</taxon>
        <taxon>Conoidasida</taxon>
        <taxon>Coccidia</taxon>
        <taxon>Eucoccidiorida</taxon>
        <taxon>Eimeriorina</taxon>
        <taxon>Cryptosporidiidae</taxon>
        <taxon>Cryptosporidium</taxon>
    </lineage>
</organism>
<dbReference type="PANTHER" id="PTHR12398:SF20">
    <property type="entry name" value="PROTEIN PHOSPHATASE 1 REGULATORY INHIBITOR SUBUNIT 2"/>
    <property type="match status" value="1"/>
</dbReference>
<dbReference type="RefSeq" id="XP_028873061.1">
    <property type="nucleotide sequence ID" value="XM_029020275.1"/>
</dbReference>
<reference evidence="2 3" key="1">
    <citation type="submission" date="2016-10" db="EMBL/GenBank/DDBJ databases">
        <title>Reductive evolution of mitochondrial metabolism and differential evolution of invasion-related proteins in Cryptosporidium.</title>
        <authorList>
            <person name="Liu S."/>
            <person name="Roellig D.M."/>
            <person name="Guo Y."/>
            <person name="Li N."/>
            <person name="Frace M.A."/>
            <person name="Tang K."/>
            <person name="Zhang L."/>
            <person name="Feng Y."/>
            <person name="Xiao L."/>
        </authorList>
    </citation>
    <scope>NUCLEOTIDE SEQUENCE [LARGE SCALE GENOMIC DNA]</scope>
    <source>
        <strain evidence="2">39726</strain>
    </source>
</reference>
<name>A0A1J4MD78_9CRYT</name>
<evidence type="ECO:0000313" key="3">
    <source>
        <dbReference type="Proteomes" id="UP000186176"/>
    </source>
</evidence>
<protein>
    <recommendedName>
        <fullName evidence="4">Protein phosphatase inhibitor 2</fullName>
    </recommendedName>
</protein>
<dbReference type="VEuPathDB" id="CryptoDB:cubi_03262"/>
<dbReference type="PANTHER" id="PTHR12398">
    <property type="entry name" value="PROTEIN PHOSPHATASE INHIBITOR"/>
    <property type="match status" value="1"/>
</dbReference>
<dbReference type="Pfam" id="PF04979">
    <property type="entry name" value="IPP-2"/>
    <property type="match status" value="1"/>
</dbReference>
<dbReference type="EMBL" id="LRBP01000032">
    <property type="protein sequence ID" value="OII70964.1"/>
    <property type="molecule type" value="Genomic_DNA"/>
</dbReference>
<dbReference type="Proteomes" id="UP000186176">
    <property type="component" value="Unassembled WGS sequence"/>
</dbReference>
<dbReference type="GeneID" id="39980054"/>
<gene>
    <name evidence="2" type="ORF">cubi_03262</name>
</gene>
<dbReference type="GO" id="GO:0004864">
    <property type="term" value="F:protein phosphatase inhibitor activity"/>
    <property type="evidence" value="ECO:0007669"/>
    <property type="project" value="InterPro"/>
</dbReference>
<evidence type="ECO:0008006" key="4">
    <source>
        <dbReference type="Google" id="ProtNLM"/>
    </source>
</evidence>
<evidence type="ECO:0000256" key="1">
    <source>
        <dbReference type="SAM" id="MobiDB-lite"/>
    </source>
</evidence>